<evidence type="ECO:0000256" key="6">
    <source>
        <dbReference type="ARBA" id="ARBA00023002"/>
    </source>
</evidence>
<dbReference type="Gene3D" id="1.20.1090.10">
    <property type="entry name" value="Dehydroquinate synthase-like - alpha domain"/>
    <property type="match status" value="1"/>
</dbReference>
<sequence>MIPRRHVLELLQVISSQSCKCPAHANLGNTTTHELRKARSTITNATASKEYAFEMACSTVRYGIGVTKELGMDMQNLGAKNVCLMTDSNLVNLQPVKTAVDSLTKYGIPTTVYDKVRVEPTEQSLKDAIKFAERGKFDAFIAIGGGSVMDTCKAANLYSSDPEADFLDYVNAPIGKGKPITVPLKPLIAVPTTSGTGSETTGVSIFDYQPLKAKTGIANRALRPTLGLIDPNHTLSMPERVCAYSGFDVLCHALESFTAIPYTERTPCPSNPILRPAYQGSNPISDVWSRYALQIMRKYFKRAVYNEDDLEARSSMHLASTMAGVGFGNAGVHLCHALSYPISGNVHSFQPKGYSTDHPIIPHGLSVVISAPAVFSFTGSACPERHLEAAELLGTDISRAKKSDAGKILADTVKEYMSVMKIENGLTELGFKKEDVPALVEGTLPQHRITKLAPRDQSREDLTQLFAESFTIY</sequence>
<dbReference type="EC" id="1.1.99.24" evidence="4"/>
<evidence type="ECO:0000256" key="7">
    <source>
        <dbReference type="ARBA" id="ARBA00023128"/>
    </source>
</evidence>
<evidence type="ECO:0000256" key="9">
    <source>
        <dbReference type="ARBA" id="ARBA00049496"/>
    </source>
</evidence>
<proteinExistence type="inferred from homology"/>
<reference evidence="14" key="1">
    <citation type="submission" date="2025-08" db="UniProtKB">
        <authorList>
            <consortium name="RefSeq"/>
        </authorList>
    </citation>
    <scope>IDENTIFICATION</scope>
    <source>
        <tissue evidence="14">Whole body</tissue>
    </source>
</reference>
<dbReference type="GO" id="GO:0004022">
    <property type="term" value="F:alcohol dehydrogenase (NAD+) activity"/>
    <property type="evidence" value="ECO:0007669"/>
    <property type="project" value="InterPro"/>
</dbReference>
<keyword evidence="13" id="KW-1185">Reference proteome</keyword>
<feature type="domain" description="Alcohol dehydrogenase iron-type/glycerol dehydrogenase GldA" evidence="11">
    <location>
        <begin position="59"/>
        <end position="231"/>
    </location>
</feature>
<name>A0AAJ7ISY0_9HYME</name>
<evidence type="ECO:0000256" key="10">
    <source>
        <dbReference type="ARBA" id="ARBA00070550"/>
    </source>
</evidence>
<comment type="function">
    <text evidence="8">Catalyzes the cofactor-independent reversible oxidation of gamma-hydroxybutyrate (GHB) to succinic semialdehyde (SSA) coupled to reduction of 2-ketoglutarate (2-KG) to D-2-hydroxyglutarate (D-2-HG). L-3-hydroxybutyrate (L-3-OHB) is also a substrate for HOT when using 2-KG as hydrogen acceptor, resulting in the formation of D-2-HG.</text>
</comment>
<comment type="subcellular location">
    <subcellularLocation>
        <location evidence="2">Mitochondrion</location>
    </subcellularLocation>
</comment>
<dbReference type="Proteomes" id="UP000694925">
    <property type="component" value="Unplaced"/>
</dbReference>
<protein>
    <recommendedName>
        <fullName evidence="10">Probable hydroxyacid-oxoacid transhydrogenase, mitochondrial</fullName>
        <ecNumber evidence="4">1.1.99.24</ecNumber>
    </recommendedName>
</protein>
<organism evidence="13 14">
    <name type="scientific">Ceratina calcarata</name>
    <dbReference type="NCBI Taxonomy" id="156304"/>
    <lineage>
        <taxon>Eukaryota</taxon>
        <taxon>Metazoa</taxon>
        <taxon>Ecdysozoa</taxon>
        <taxon>Arthropoda</taxon>
        <taxon>Hexapoda</taxon>
        <taxon>Insecta</taxon>
        <taxon>Pterygota</taxon>
        <taxon>Neoptera</taxon>
        <taxon>Endopterygota</taxon>
        <taxon>Hymenoptera</taxon>
        <taxon>Apocrita</taxon>
        <taxon>Aculeata</taxon>
        <taxon>Apoidea</taxon>
        <taxon>Anthophila</taxon>
        <taxon>Apidae</taxon>
        <taxon>Ceratina</taxon>
        <taxon>Zadontomerus</taxon>
    </lineage>
</organism>
<dbReference type="Pfam" id="PF25137">
    <property type="entry name" value="ADH_Fe_C"/>
    <property type="match status" value="1"/>
</dbReference>
<dbReference type="GO" id="GO:0046872">
    <property type="term" value="F:metal ion binding"/>
    <property type="evidence" value="ECO:0007669"/>
    <property type="project" value="InterPro"/>
</dbReference>
<dbReference type="SUPFAM" id="SSF56796">
    <property type="entry name" value="Dehydroquinate synthase-like"/>
    <property type="match status" value="1"/>
</dbReference>
<evidence type="ECO:0000256" key="4">
    <source>
        <dbReference type="ARBA" id="ARBA00013182"/>
    </source>
</evidence>
<keyword evidence="5" id="KW-0809">Transit peptide</keyword>
<dbReference type="PANTHER" id="PTHR11496:SF83">
    <property type="entry name" value="HYDROXYACID-OXOACID TRANSHYDROGENASE, MITOCHONDRIAL"/>
    <property type="match status" value="1"/>
</dbReference>
<dbReference type="FunFam" id="1.20.1090.10:FF:000003">
    <property type="entry name" value="Probable hydroxyacid-oxoacid transhydrogenase, mitochondrial"/>
    <property type="match status" value="1"/>
</dbReference>
<evidence type="ECO:0000256" key="3">
    <source>
        <dbReference type="ARBA" id="ARBA00010005"/>
    </source>
</evidence>
<dbReference type="GO" id="GO:0047988">
    <property type="term" value="F:hydroxyacid-oxoacid transhydrogenase activity"/>
    <property type="evidence" value="ECO:0007669"/>
    <property type="project" value="UniProtKB-EC"/>
</dbReference>
<dbReference type="Gene3D" id="3.40.50.1970">
    <property type="match status" value="1"/>
</dbReference>
<comment type="catalytic activity">
    <reaction evidence="9">
        <text>4-hydroxybutanoate + 2-oxoglutarate = (R)-2-hydroxyglutarate + succinate semialdehyde</text>
        <dbReference type="Rhea" id="RHEA:24734"/>
        <dbReference type="ChEBI" id="CHEBI:15801"/>
        <dbReference type="ChEBI" id="CHEBI:16724"/>
        <dbReference type="ChEBI" id="CHEBI:16810"/>
        <dbReference type="ChEBI" id="CHEBI:57706"/>
        <dbReference type="EC" id="1.1.99.24"/>
    </reaction>
</comment>
<evidence type="ECO:0000256" key="5">
    <source>
        <dbReference type="ARBA" id="ARBA00022946"/>
    </source>
</evidence>
<dbReference type="Pfam" id="PF00465">
    <property type="entry name" value="Fe-ADH"/>
    <property type="match status" value="1"/>
</dbReference>
<dbReference type="FunFam" id="3.40.50.1970:FF:000010">
    <property type="entry name" value="Probable hydroxyacid-oxoacid transhydrogenase, mitochondrial"/>
    <property type="match status" value="1"/>
</dbReference>
<dbReference type="CDD" id="cd08190">
    <property type="entry name" value="HOT"/>
    <property type="match status" value="1"/>
</dbReference>
<evidence type="ECO:0000259" key="11">
    <source>
        <dbReference type="Pfam" id="PF00465"/>
    </source>
</evidence>
<dbReference type="KEGG" id="ccal:108622881"/>
<evidence type="ECO:0000313" key="14">
    <source>
        <dbReference type="RefSeq" id="XP_017876483.1"/>
    </source>
</evidence>
<evidence type="ECO:0000256" key="2">
    <source>
        <dbReference type="ARBA" id="ARBA00004173"/>
    </source>
</evidence>
<dbReference type="InterPro" id="IPR039697">
    <property type="entry name" value="Alcohol_dehydrogenase_Fe"/>
</dbReference>
<comment type="similarity">
    <text evidence="3">Belongs to the iron-containing alcohol dehydrogenase family. Hydroxyacid-oxoacid transhydrogenase subfamily.</text>
</comment>
<evidence type="ECO:0000256" key="1">
    <source>
        <dbReference type="ARBA" id="ARBA00000813"/>
    </source>
</evidence>
<accession>A0AAJ7ISY0</accession>
<keyword evidence="7" id="KW-0496">Mitochondrion</keyword>
<dbReference type="InterPro" id="IPR056798">
    <property type="entry name" value="ADH_Fe_C"/>
</dbReference>
<dbReference type="RefSeq" id="XP_017876483.1">
    <property type="nucleotide sequence ID" value="XM_018020994.2"/>
</dbReference>
<feature type="domain" description="Fe-containing alcohol dehydrogenase-like C-terminal" evidence="12">
    <location>
        <begin position="280"/>
        <end position="469"/>
    </location>
</feature>
<gene>
    <name evidence="14" type="primary">LOC108622881</name>
</gene>
<keyword evidence="6" id="KW-0560">Oxidoreductase</keyword>
<dbReference type="GO" id="GO:0005739">
    <property type="term" value="C:mitochondrion"/>
    <property type="evidence" value="ECO:0007669"/>
    <property type="project" value="UniProtKB-SubCell"/>
</dbReference>
<dbReference type="GeneID" id="108622881"/>
<dbReference type="InterPro" id="IPR001670">
    <property type="entry name" value="ADH_Fe/GldA"/>
</dbReference>
<comment type="catalytic activity">
    <reaction evidence="1">
        <text>(S)-3-hydroxybutanoate + 2-oxoglutarate = (R)-2-hydroxyglutarate + acetoacetate</text>
        <dbReference type="Rhea" id="RHEA:23048"/>
        <dbReference type="ChEBI" id="CHEBI:11047"/>
        <dbReference type="ChEBI" id="CHEBI:13705"/>
        <dbReference type="ChEBI" id="CHEBI:15801"/>
        <dbReference type="ChEBI" id="CHEBI:16810"/>
        <dbReference type="EC" id="1.1.99.24"/>
    </reaction>
</comment>
<dbReference type="AlphaFoldDB" id="A0AAJ7ISY0"/>
<evidence type="ECO:0000313" key="13">
    <source>
        <dbReference type="Proteomes" id="UP000694925"/>
    </source>
</evidence>
<evidence type="ECO:0000256" key="8">
    <source>
        <dbReference type="ARBA" id="ARBA00024921"/>
    </source>
</evidence>
<dbReference type="CTD" id="37551"/>
<evidence type="ECO:0000259" key="12">
    <source>
        <dbReference type="Pfam" id="PF25137"/>
    </source>
</evidence>
<dbReference type="InterPro" id="IPR042157">
    <property type="entry name" value="HOT"/>
</dbReference>
<dbReference type="PANTHER" id="PTHR11496">
    <property type="entry name" value="ALCOHOL DEHYDROGENASE"/>
    <property type="match status" value="1"/>
</dbReference>